<evidence type="ECO:0000313" key="4">
    <source>
        <dbReference type="EMBL" id="VVB13673.1"/>
    </source>
</evidence>
<evidence type="ECO:0000256" key="1">
    <source>
        <dbReference type="ARBA" id="ARBA00022741"/>
    </source>
</evidence>
<protein>
    <submittedName>
        <fullName evidence="4">Uncharacterized protein</fullName>
    </submittedName>
</protein>
<sequence length="70" mass="8122">MMKKSTHSCQVLHTVCEIRARFNLFNVQQDMAQMEIPLLVFANKSDLPSALSEDDIDKQFELTSIHGRKW</sequence>
<keyword evidence="2 3" id="KW-0342">GTP-binding</keyword>
<evidence type="ECO:0000256" key="3">
    <source>
        <dbReference type="PIRSR" id="PIRSR606689-1"/>
    </source>
</evidence>
<comment type="caution">
    <text evidence="4">The sequence shown here is derived from an EMBL/GenBank/DDBJ whole genome shotgun (WGS) entry which is preliminary data.</text>
</comment>
<feature type="binding site" evidence="3">
    <location>
        <begin position="43"/>
        <end position="46"/>
    </location>
    <ligand>
        <name>GTP</name>
        <dbReference type="ChEBI" id="CHEBI:37565"/>
    </ligand>
</feature>
<keyword evidence="1 3" id="KW-0547">Nucleotide-binding</keyword>
<dbReference type="InterPro" id="IPR027417">
    <property type="entry name" value="P-loop_NTPase"/>
</dbReference>
<keyword evidence="5" id="KW-1185">Reference proteome</keyword>
<reference evidence="4" key="1">
    <citation type="submission" date="2019-07" db="EMBL/GenBank/DDBJ databases">
        <authorList>
            <person name="Dittberner H."/>
        </authorList>
    </citation>
    <scope>NUCLEOTIDE SEQUENCE [LARGE SCALE GENOMIC DNA]</scope>
</reference>
<dbReference type="EMBL" id="CABITT030000008">
    <property type="protein sequence ID" value="VVB13673.1"/>
    <property type="molecule type" value="Genomic_DNA"/>
</dbReference>
<organism evidence="4 5">
    <name type="scientific">Arabis nemorensis</name>
    <dbReference type="NCBI Taxonomy" id="586526"/>
    <lineage>
        <taxon>Eukaryota</taxon>
        <taxon>Viridiplantae</taxon>
        <taxon>Streptophyta</taxon>
        <taxon>Embryophyta</taxon>
        <taxon>Tracheophyta</taxon>
        <taxon>Spermatophyta</taxon>
        <taxon>Magnoliopsida</taxon>
        <taxon>eudicotyledons</taxon>
        <taxon>Gunneridae</taxon>
        <taxon>Pentapetalae</taxon>
        <taxon>rosids</taxon>
        <taxon>malvids</taxon>
        <taxon>Brassicales</taxon>
        <taxon>Brassicaceae</taxon>
        <taxon>Arabideae</taxon>
        <taxon>Arabis</taxon>
    </lineage>
</organism>
<dbReference type="Pfam" id="PF00025">
    <property type="entry name" value="Arf"/>
    <property type="match status" value="1"/>
</dbReference>
<dbReference type="AlphaFoldDB" id="A0A565CIZ0"/>
<dbReference type="Gene3D" id="3.40.50.300">
    <property type="entry name" value="P-loop containing nucleotide triphosphate hydrolases"/>
    <property type="match status" value="1"/>
</dbReference>
<evidence type="ECO:0000313" key="5">
    <source>
        <dbReference type="Proteomes" id="UP000489600"/>
    </source>
</evidence>
<dbReference type="InterPro" id="IPR006689">
    <property type="entry name" value="Small_GTPase_ARF/SAR"/>
</dbReference>
<name>A0A565CIZ0_9BRAS</name>
<dbReference type="GO" id="GO:0003924">
    <property type="term" value="F:GTPase activity"/>
    <property type="evidence" value="ECO:0007669"/>
    <property type="project" value="InterPro"/>
</dbReference>
<gene>
    <name evidence="4" type="ORF">ANE_LOCUS24117</name>
</gene>
<evidence type="ECO:0000256" key="2">
    <source>
        <dbReference type="ARBA" id="ARBA00023134"/>
    </source>
</evidence>
<accession>A0A565CIZ0</accession>
<dbReference type="Proteomes" id="UP000489600">
    <property type="component" value="Unassembled WGS sequence"/>
</dbReference>
<proteinExistence type="predicted"/>
<dbReference type="GO" id="GO:0005525">
    <property type="term" value="F:GTP binding"/>
    <property type="evidence" value="ECO:0007669"/>
    <property type="project" value="UniProtKB-KW"/>
</dbReference>